<accession>A0A8F5MJP8</accession>
<evidence type="ECO:0000313" key="1">
    <source>
        <dbReference type="EMBL" id="QXN75194.1"/>
    </source>
</evidence>
<organism evidence="1">
    <name type="scientific">Microvirus mar39</name>
    <dbReference type="NCBI Taxonomy" id="2851173"/>
    <lineage>
        <taxon>Viruses</taxon>
        <taxon>Monodnaviria</taxon>
        <taxon>Sangervirae</taxon>
        <taxon>Phixviricota</taxon>
        <taxon>Malgrandaviricetes</taxon>
        <taxon>Petitvirales</taxon>
        <taxon>Microviridae</taxon>
    </lineage>
</organism>
<reference evidence="1" key="1">
    <citation type="submission" date="2021-04" db="EMBL/GenBank/DDBJ databases">
        <title>Genomes of microviruses identified in yellow-bellied marmot fecal samples.</title>
        <authorList>
            <person name="Varsani A."/>
            <person name="Kraberger S."/>
            <person name="Chatterjee A."/>
            <person name="Richet C."/>
            <person name="Fontenele R.S."/>
            <person name="Schmidlin K."/>
            <person name="Blumstein D.T."/>
        </authorList>
    </citation>
    <scope>NUCLEOTIDE SEQUENCE</scope>
    <source>
        <strain evidence="1">Mar39</strain>
    </source>
</reference>
<proteinExistence type="predicted"/>
<name>A0A8F5MJP8_9VIRU</name>
<sequence>MQGAEACRAHLLKQELSHNIYYEDKAMIKISQLIKAYETIQKAKIEQEVQEENKKLKKALNEHYTCYNRCYYLKYSPEEKETILNTLKITLNTYPLPTPENQKIKKIINKLEKNSIYWKLENK</sequence>
<protein>
    <submittedName>
        <fullName evidence="1">Uncharacterized protein</fullName>
    </submittedName>
</protein>
<dbReference type="EMBL" id="MZ089785">
    <property type="protein sequence ID" value="QXN75194.1"/>
    <property type="molecule type" value="Genomic_DNA"/>
</dbReference>